<evidence type="ECO:0008006" key="4">
    <source>
        <dbReference type="Google" id="ProtNLM"/>
    </source>
</evidence>
<dbReference type="RefSeq" id="WP_301637324.1">
    <property type="nucleotide sequence ID" value="NZ_JADYTN010000002.1"/>
</dbReference>
<sequence>MENSILGNQLVVMSRADLDALLERMASNLATSKVEECVSNDVRPGVCDEERFLTREEAAKMLHVDYSTLWRWNKLSILCPNKVGPRRVMYKYSDVLKKLNGEGQQEGQQKGEQKEEQKGEGNEDRG</sequence>
<dbReference type="InterPro" id="IPR009061">
    <property type="entry name" value="DNA-bd_dom_put_sf"/>
</dbReference>
<protein>
    <recommendedName>
        <fullName evidence="4">DNA-binding protein</fullName>
    </recommendedName>
</protein>
<organism evidence="2 3">
    <name type="scientific">Xylanibacter brevis</name>
    <dbReference type="NCBI Taxonomy" id="83231"/>
    <lineage>
        <taxon>Bacteria</taxon>
        <taxon>Pseudomonadati</taxon>
        <taxon>Bacteroidota</taxon>
        <taxon>Bacteroidia</taxon>
        <taxon>Bacteroidales</taxon>
        <taxon>Prevotellaceae</taxon>
        <taxon>Xylanibacter</taxon>
    </lineage>
</organism>
<feature type="compositionally biased region" description="Basic and acidic residues" evidence="1">
    <location>
        <begin position="109"/>
        <end position="126"/>
    </location>
</feature>
<comment type="caution">
    <text evidence="2">The sequence shown here is derived from an EMBL/GenBank/DDBJ whole genome shotgun (WGS) entry which is preliminary data.</text>
</comment>
<evidence type="ECO:0000313" key="2">
    <source>
        <dbReference type="EMBL" id="MCF2562742.1"/>
    </source>
</evidence>
<evidence type="ECO:0000256" key="1">
    <source>
        <dbReference type="SAM" id="MobiDB-lite"/>
    </source>
</evidence>
<gene>
    <name evidence="2" type="ORF">I6E12_01235</name>
</gene>
<name>A0ABS9CEL1_9BACT</name>
<evidence type="ECO:0000313" key="3">
    <source>
        <dbReference type="Proteomes" id="UP001200470"/>
    </source>
</evidence>
<reference evidence="2 3" key="1">
    <citation type="submission" date="2020-12" db="EMBL/GenBank/DDBJ databases">
        <title>Whole genome sequences of gut porcine anaerobes.</title>
        <authorList>
            <person name="Kubasova T."/>
            <person name="Jahodarova E."/>
            <person name="Rychlik I."/>
        </authorList>
    </citation>
    <scope>NUCLEOTIDE SEQUENCE [LARGE SCALE GENOMIC DNA]</scope>
    <source>
        <strain evidence="2 3">An925</strain>
    </source>
</reference>
<keyword evidence="3" id="KW-1185">Reference proteome</keyword>
<dbReference type="SUPFAM" id="SSF46955">
    <property type="entry name" value="Putative DNA-binding domain"/>
    <property type="match status" value="1"/>
</dbReference>
<accession>A0ABS9CEL1</accession>
<dbReference type="EMBL" id="JADYTN010000002">
    <property type="protein sequence ID" value="MCF2562742.1"/>
    <property type="molecule type" value="Genomic_DNA"/>
</dbReference>
<proteinExistence type="predicted"/>
<dbReference type="Proteomes" id="UP001200470">
    <property type="component" value="Unassembled WGS sequence"/>
</dbReference>
<feature type="region of interest" description="Disordered" evidence="1">
    <location>
        <begin position="100"/>
        <end position="126"/>
    </location>
</feature>